<keyword evidence="3" id="KW-1185">Reference proteome</keyword>
<gene>
    <name evidence="2" type="ORF">EYF80_012812</name>
</gene>
<reference evidence="2 3" key="1">
    <citation type="submission" date="2019-03" db="EMBL/GenBank/DDBJ databases">
        <title>First draft genome of Liparis tanakae, snailfish: a comprehensive survey of snailfish specific genes.</title>
        <authorList>
            <person name="Kim W."/>
            <person name="Song I."/>
            <person name="Jeong J.-H."/>
            <person name="Kim D."/>
            <person name="Kim S."/>
            <person name="Ryu S."/>
            <person name="Song J.Y."/>
            <person name="Lee S.K."/>
        </authorList>
    </citation>
    <scope>NUCLEOTIDE SEQUENCE [LARGE SCALE GENOMIC DNA]</scope>
    <source>
        <tissue evidence="2">Muscle</tissue>
    </source>
</reference>
<comment type="caution">
    <text evidence="2">The sequence shown here is derived from an EMBL/GenBank/DDBJ whole genome shotgun (WGS) entry which is preliminary data.</text>
</comment>
<dbReference type="AlphaFoldDB" id="A0A4Z2IG44"/>
<evidence type="ECO:0000256" key="1">
    <source>
        <dbReference type="SAM" id="MobiDB-lite"/>
    </source>
</evidence>
<evidence type="ECO:0000313" key="2">
    <source>
        <dbReference type="EMBL" id="TNN76966.1"/>
    </source>
</evidence>
<dbReference type="Proteomes" id="UP000314294">
    <property type="component" value="Unassembled WGS sequence"/>
</dbReference>
<feature type="region of interest" description="Disordered" evidence="1">
    <location>
        <begin position="66"/>
        <end position="94"/>
    </location>
</feature>
<accession>A0A4Z2IG44</accession>
<organism evidence="2 3">
    <name type="scientific">Liparis tanakae</name>
    <name type="common">Tanaka's snailfish</name>
    <dbReference type="NCBI Taxonomy" id="230148"/>
    <lineage>
        <taxon>Eukaryota</taxon>
        <taxon>Metazoa</taxon>
        <taxon>Chordata</taxon>
        <taxon>Craniata</taxon>
        <taxon>Vertebrata</taxon>
        <taxon>Euteleostomi</taxon>
        <taxon>Actinopterygii</taxon>
        <taxon>Neopterygii</taxon>
        <taxon>Teleostei</taxon>
        <taxon>Neoteleostei</taxon>
        <taxon>Acanthomorphata</taxon>
        <taxon>Eupercaria</taxon>
        <taxon>Perciformes</taxon>
        <taxon>Cottioidei</taxon>
        <taxon>Cottales</taxon>
        <taxon>Liparidae</taxon>
        <taxon>Liparis</taxon>
    </lineage>
</organism>
<feature type="compositionally biased region" description="Basic and acidic residues" evidence="1">
    <location>
        <begin position="84"/>
        <end position="94"/>
    </location>
</feature>
<protein>
    <submittedName>
        <fullName evidence="2">Uncharacterized protein</fullName>
    </submittedName>
</protein>
<sequence>MRPHSGAVEQSESLGEACLSGARGGGGWMTGLSPAVPDRMALTERFRGLIPRTVLLQPGKSLGVSAEVPPPLSPCLPMSPRSHRATEKKETKRESIIPASTSLESKGRALSRQQTTVGWESIQQEDQPVGCKEAEVETKSAWKSGSGRTRPRRQQHCGSQSLDEWEFVWFLVADGERLLCAHDRDPSETARAHSSGGGGLWPCEVVLSACVIWLRLCLSRGEPAVRFVGLVCAVGRSPSLSLRTDSHSIPDPISDASSEKFFSTAAVKGIMVVPLREWTFLCNGGELPCRGGGRLGDQGYDPFRAVAGTGSIDDERSFNTPAASS</sequence>
<name>A0A4Z2IG44_9TELE</name>
<proteinExistence type="predicted"/>
<evidence type="ECO:0000313" key="3">
    <source>
        <dbReference type="Proteomes" id="UP000314294"/>
    </source>
</evidence>
<dbReference type="EMBL" id="SRLO01000088">
    <property type="protein sequence ID" value="TNN76966.1"/>
    <property type="molecule type" value="Genomic_DNA"/>
</dbReference>